<feature type="transmembrane region" description="Helical" evidence="2">
    <location>
        <begin position="38"/>
        <end position="58"/>
    </location>
</feature>
<feature type="transmembrane region" description="Helical" evidence="2">
    <location>
        <begin position="70"/>
        <end position="92"/>
    </location>
</feature>
<keyword evidence="2" id="KW-0472">Membrane</keyword>
<dbReference type="EMBL" id="RFFI01000018">
    <property type="protein sequence ID" value="RMI13283.1"/>
    <property type="molecule type" value="Genomic_DNA"/>
</dbReference>
<keyword evidence="2" id="KW-1133">Transmembrane helix</keyword>
<evidence type="ECO:0000256" key="2">
    <source>
        <dbReference type="SAM" id="Phobius"/>
    </source>
</evidence>
<comment type="caution">
    <text evidence="3">The sequence shown here is derived from an EMBL/GenBank/DDBJ whole genome shotgun (WGS) entry which is preliminary data.</text>
</comment>
<keyword evidence="2" id="KW-0812">Transmembrane</keyword>
<organism evidence="3 4">
    <name type="scientific">Cellulomonas triticagri</name>
    <dbReference type="NCBI Taxonomy" id="2483352"/>
    <lineage>
        <taxon>Bacteria</taxon>
        <taxon>Bacillati</taxon>
        <taxon>Actinomycetota</taxon>
        <taxon>Actinomycetes</taxon>
        <taxon>Micrococcales</taxon>
        <taxon>Cellulomonadaceae</taxon>
        <taxon>Cellulomonas</taxon>
    </lineage>
</organism>
<name>A0A3M2JNT1_9CELL</name>
<dbReference type="Pfam" id="PF10066">
    <property type="entry name" value="DUF2304"/>
    <property type="match status" value="1"/>
</dbReference>
<dbReference type="AlphaFoldDB" id="A0A3M2JNT1"/>
<sequence length="178" mass="19005">MGRAPGAHPLHRLLAVQGAVRVQRREHPDRDDLQVTRVLIKLLLLVAIAAVFVLGLRAPSGARHLALRRVSVLLAAALAALSVLFPDAWNAIAEFVGVGRGTDLLLYGLIVAFLLYMVTTYRRFRDMEQQITLLARRIAVDETLPRAAAVPPPGPKPAAGGSPAQDTAEGEASGADGR</sequence>
<evidence type="ECO:0000256" key="1">
    <source>
        <dbReference type="SAM" id="MobiDB-lite"/>
    </source>
</evidence>
<evidence type="ECO:0000313" key="3">
    <source>
        <dbReference type="EMBL" id="RMI13283.1"/>
    </source>
</evidence>
<reference evidence="3 4" key="1">
    <citation type="submission" date="2018-10" db="EMBL/GenBank/DDBJ databases">
        <title>Isolation, diversity and antifungal activity of actinobacteria from wheat.</title>
        <authorList>
            <person name="Han C."/>
        </authorList>
    </citation>
    <scope>NUCLEOTIDE SEQUENCE [LARGE SCALE GENOMIC DNA]</scope>
    <source>
        <strain evidence="3 4">NEAU-YY56</strain>
    </source>
</reference>
<evidence type="ECO:0000313" key="4">
    <source>
        <dbReference type="Proteomes" id="UP000269289"/>
    </source>
</evidence>
<dbReference type="InterPro" id="IPR019277">
    <property type="entry name" value="DUF2304"/>
</dbReference>
<proteinExistence type="predicted"/>
<protein>
    <submittedName>
        <fullName evidence="3">DUF2304 domain-containing protein</fullName>
    </submittedName>
</protein>
<keyword evidence="4" id="KW-1185">Reference proteome</keyword>
<feature type="transmembrane region" description="Helical" evidence="2">
    <location>
        <begin position="104"/>
        <end position="121"/>
    </location>
</feature>
<dbReference type="Proteomes" id="UP000269289">
    <property type="component" value="Unassembled WGS sequence"/>
</dbReference>
<accession>A0A3M2JNT1</accession>
<feature type="region of interest" description="Disordered" evidence="1">
    <location>
        <begin position="145"/>
        <end position="178"/>
    </location>
</feature>
<gene>
    <name evidence="3" type="ORF">EBM89_05130</name>
</gene>